<evidence type="ECO:0008006" key="8">
    <source>
        <dbReference type="Google" id="ProtNLM"/>
    </source>
</evidence>
<accession>A0A9W9WC85</accession>
<evidence type="ECO:0000256" key="4">
    <source>
        <dbReference type="ARBA" id="ARBA00023163"/>
    </source>
</evidence>
<dbReference type="OrthoDB" id="3163292at2759"/>
<comment type="subcellular location">
    <subcellularLocation>
        <location evidence="1">Nucleus</location>
    </subcellularLocation>
</comment>
<keyword evidence="2" id="KW-0805">Transcription regulation</keyword>
<name>A0A9W9WC85_9EURO</name>
<keyword evidence="7" id="KW-1185">Reference proteome</keyword>
<dbReference type="CDD" id="cd12148">
    <property type="entry name" value="fungal_TF_MHR"/>
    <property type="match status" value="1"/>
</dbReference>
<keyword evidence="4" id="KW-0804">Transcription</keyword>
<dbReference type="PANTHER" id="PTHR31845:SF21">
    <property type="entry name" value="REGULATORY PROTEIN LEU3"/>
    <property type="match status" value="1"/>
</dbReference>
<comment type="caution">
    <text evidence="6">The sequence shown here is derived from an EMBL/GenBank/DDBJ whole genome shotgun (WGS) entry which is preliminary data.</text>
</comment>
<dbReference type="RefSeq" id="XP_056494458.1">
    <property type="nucleotide sequence ID" value="XM_056625876.1"/>
</dbReference>
<dbReference type="PANTHER" id="PTHR31845">
    <property type="entry name" value="FINGER DOMAIN PROTEIN, PUTATIVE-RELATED"/>
    <property type="match status" value="1"/>
</dbReference>
<evidence type="ECO:0000256" key="2">
    <source>
        <dbReference type="ARBA" id="ARBA00023015"/>
    </source>
</evidence>
<evidence type="ECO:0000256" key="5">
    <source>
        <dbReference type="ARBA" id="ARBA00023242"/>
    </source>
</evidence>
<dbReference type="GO" id="GO:0000976">
    <property type="term" value="F:transcription cis-regulatory region binding"/>
    <property type="evidence" value="ECO:0007669"/>
    <property type="project" value="TreeGrafter"/>
</dbReference>
<reference evidence="6" key="1">
    <citation type="submission" date="2022-12" db="EMBL/GenBank/DDBJ databases">
        <authorList>
            <person name="Petersen C."/>
        </authorList>
    </citation>
    <scope>NUCLEOTIDE SEQUENCE</scope>
    <source>
        <strain evidence="6">IBT 29677</strain>
    </source>
</reference>
<dbReference type="GO" id="GO:0000981">
    <property type="term" value="F:DNA-binding transcription factor activity, RNA polymerase II-specific"/>
    <property type="evidence" value="ECO:0007669"/>
    <property type="project" value="TreeGrafter"/>
</dbReference>
<proteinExistence type="predicted"/>
<protein>
    <recommendedName>
        <fullName evidence="8">Transcription factor domain-containing protein</fullName>
    </recommendedName>
</protein>
<dbReference type="AlphaFoldDB" id="A0A9W9WC85"/>
<dbReference type="GeneID" id="81364856"/>
<evidence type="ECO:0000256" key="1">
    <source>
        <dbReference type="ARBA" id="ARBA00004123"/>
    </source>
</evidence>
<gene>
    <name evidence="6" type="ORF">N7509_001239</name>
</gene>
<reference evidence="6" key="2">
    <citation type="journal article" date="2023" name="IMA Fungus">
        <title>Comparative genomic study of the Penicillium genus elucidates a diverse pangenome and 15 lateral gene transfer events.</title>
        <authorList>
            <person name="Petersen C."/>
            <person name="Sorensen T."/>
            <person name="Nielsen M.R."/>
            <person name="Sondergaard T.E."/>
            <person name="Sorensen J.L."/>
            <person name="Fitzpatrick D.A."/>
            <person name="Frisvad J.C."/>
            <person name="Nielsen K.L."/>
        </authorList>
    </citation>
    <scope>NUCLEOTIDE SEQUENCE</scope>
    <source>
        <strain evidence="6">IBT 29677</strain>
    </source>
</reference>
<sequence length="492" mass="55138">MSMIWNIDAFLSFAAHYLHHLPILDLTESIDSIWSDNRLLFWTIVITSASKHPRYSSYFGPLQVPVKHLLSEYLVSSIRCIYTVQALLILCLWPFPVAKQQDDPSWEYIGLAIAANLKLTSVDSQTNWPGSNHLLIVESVRQKTWLGCFAVSTEYASHTRLHFADHMLIILRLSAALALQPPMGMVSQSMPKIRHAVQSSLPNEFLTLLDIQEFTTRAATLLNNPSATSAQRSLIELLERDLASIEARMPDQIHSKIKLGCLAARLRLYSLPLLSQMSLDGQNRKTSSISKAIWHMGFHTAIEIANIFGHSSNASANMSASSTEPIDVFFPKYYFQILIMAGMYLINVLAIDKEMSAEDKSLARNHIKKVYETLVSWSREPRDEAGRVARVIDLLSRHVQGSDLSSEIQPTANATPPTSMITSGMWMAGRLRSKLFSPFSQATEAWAPELSEFPTDLEPNLFEDDLIEWNTWLGNLDSILADPAAMSDFGAD</sequence>
<evidence type="ECO:0000313" key="7">
    <source>
        <dbReference type="Proteomes" id="UP001147747"/>
    </source>
</evidence>
<organism evidence="6 7">
    <name type="scientific">Penicillium cosmopolitanum</name>
    <dbReference type="NCBI Taxonomy" id="1131564"/>
    <lineage>
        <taxon>Eukaryota</taxon>
        <taxon>Fungi</taxon>
        <taxon>Dikarya</taxon>
        <taxon>Ascomycota</taxon>
        <taxon>Pezizomycotina</taxon>
        <taxon>Eurotiomycetes</taxon>
        <taxon>Eurotiomycetidae</taxon>
        <taxon>Eurotiales</taxon>
        <taxon>Aspergillaceae</taxon>
        <taxon>Penicillium</taxon>
    </lineage>
</organism>
<keyword evidence="5" id="KW-0539">Nucleus</keyword>
<dbReference type="Proteomes" id="UP001147747">
    <property type="component" value="Unassembled WGS sequence"/>
</dbReference>
<dbReference type="EMBL" id="JAPZBU010000003">
    <property type="protein sequence ID" value="KAJ5414612.1"/>
    <property type="molecule type" value="Genomic_DNA"/>
</dbReference>
<dbReference type="InterPro" id="IPR051089">
    <property type="entry name" value="prtT"/>
</dbReference>
<evidence type="ECO:0000256" key="3">
    <source>
        <dbReference type="ARBA" id="ARBA00023125"/>
    </source>
</evidence>
<evidence type="ECO:0000313" key="6">
    <source>
        <dbReference type="EMBL" id="KAJ5414612.1"/>
    </source>
</evidence>
<dbReference type="GO" id="GO:0005634">
    <property type="term" value="C:nucleus"/>
    <property type="evidence" value="ECO:0007669"/>
    <property type="project" value="UniProtKB-SubCell"/>
</dbReference>
<keyword evidence="3" id="KW-0238">DNA-binding</keyword>